<gene>
    <name evidence="3" type="ORF">HBR001_LOCUS71</name>
</gene>
<evidence type="ECO:0000259" key="2">
    <source>
        <dbReference type="PROSITE" id="PS50196"/>
    </source>
</evidence>
<dbReference type="InterPro" id="IPR011993">
    <property type="entry name" value="PH-like_dom_sf"/>
</dbReference>
<organism evidence="3 4">
    <name type="scientific">Hyaloperonospora brassicae</name>
    <name type="common">Brassica downy mildew</name>
    <name type="synonym">Peronospora brassicae</name>
    <dbReference type="NCBI Taxonomy" id="162125"/>
    <lineage>
        <taxon>Eukaryota</taxon>
        <taxon>Sar</taxon>
        <taxon>Stramenopiles</taxon>
        <taxon>Oomycota</taxon>
        <taxon>Peronosporomycetes</taxon>
        <taxon>Peronosporales</taxon>
        <taxon>Peronosporaceae</taxon>
        <taxon>Hyaloperonospora</taxon>
    </lineage>
</organism>
<sequence>MATKGEHEKPETFNDEHQPIVKKVRLDVDAKVTEDVKKVKIDDSAAPQPEVGGHETAVKKDTLLTTSPVIDKEADAEPANEIDDVTGANGHASSSSSAFSGFSAFRGTDAVAQVTSPARIQESDDITSCSVAKERTEKTADQAVEEAEKVTFLPVASIAKMSSSSGFASFQSNSSATFASFAAVQSTTEGFGEKASASLSTDFLPDADAVKKPNFVVPALSEAELANGEEEEQLLVEKRIKLFKLVEKDYAEVGVGPLRVLNMKDAKADTDRHTARLVMRRESYPHGPGTKLLINTSLRSCLLCEKKTEKTMLLTVLEETREELEAEKRVVPVTYLMRFESPDDLDVVSSRIQTHLLLPAAAAAASLN</sequence>
<dbReference type="EMBL" id="CANTFL010000006">
    <property type="protein sequence ID" value="CAI5708356.1"/>
    <property type="molecule type" value="Genomic_DNA"/>
</dbReference>
<proteinExistence type="predicted"/>
<dbReference type="AlphaFoldDB" id="A0AAV0SUE8"/>
<dbReference type="Proteomes" id="UP001162031">
    <property type="component" value="Unassembled WGS sequence"/>
</dbReference>
<dbReference type="InterPro" id="IPR045255">
    <property type="entry name" value="RanBP1-like"/>
</dbReference>
<evidence type="ECO:0000313" key="3">
    <source>
        <dbReference type="EMBL" id="CAI5708356.1"/>
    </source>
</evidence>
<dbReference type="Pfam" id="PF00638">
    <property type="entry name" value="Ran_BP1"/>
    <property type="match status" value="1"/>
</dbReference>
<feature type="region of interest" description="Disordered" evidence="1">
    <location>
        <begin position="1"/>
        <end position="20"/>
    </location>
</feature>
<dbReference type="PANTHER" id="PTHR23138:SF183">
    <property type="entry name" value="RANBD1 DOMAIN-CONTAINING PROTEIN"/>
    <property type="match status" value="1"/>
</dbReference>
<accession>A0AAV0SUE8</accession>
<evidence type="ECO:0000256" key="1">
    <source>
        <dbReference type="SAM" id="MobiDB-lite"/>
    </source>
</evidence>
<dbReference type="GO" id="GO:0005737">
    <property type="term" value="C:cytoplasm"/>
    <property type="evidence" value="ECO:0007669"/>
    <property type="project" value="TreeGrafter"/>
</dbReference>
<dbReference type="InterPro" id="IPR000156">
    <property type="entry name" value="Ran_bind_dom"/>
</dbReference>
<dbReference type="SMART" id="SM00160">
    <property type="entry name" value="RanBD"/>
    <property type="match status" value="1"/>
</dbReference>
<feature type="region of interest" description="Disordered" evidence="1">
    <location>
        <begin position="68"/>
        <end position="93"/>
    </location>
</feature>
<dbReference type="GO" id="GO:0005096">
    <property type="term" value="F:GTPase activator activity"/>
    <property type="evidence" value="ECO:0007669"/>
    <property type="project" value="TreeGrafter"/>
</dbReference>
<evidence type="ECO:0000313" key="4">
    <source>
        <dbReference type="Proteomes" id="UP001162031"/>
    </source>
</evidence>
<reference evidence="3" key="1">
    <citation type="submission" date="2022-12" db="EMBL/GenBank/DDBJ databases">
        <authorList>
            <person name="Webb A."/>
        </authorList>
    </citation>
    <scope>NUCLEOTIDE SEQUENCE</scope>
    <source>
        <strain evidence="3">Hp1</strain>
    </source>
</reference>
<comment type="caution">
    <text evidence="3">The sequence shown here is derived from an EMBL/GenBank/DDBJ whole genome shotgun (WGS) entry which is preliminary data.</text>
</comment>
<feature type="domain" description="RanBD1" evidence="2">
    <location>
        <begin position="216"/>
        <end position="282"/>
    </location>
</feature>
<protein>
    <recommendedName>
        <fullName evidence="2">RanBD1 domain-containing protein</fullName>
    </recommendedName>
</protein>
<dbReference type="Gene3D" id="2.30.29.30">
    <property type="entry name" value="Pleckstrin-homology domain (PH domain)/Phosphotyrosine-binding domain (PTB)"/>
    <property type="match status" value="1"/>
</dbReference>
<name>A0AAV0SUE8_HYABA</name>
<dbReference type="PROSITE" id="PS50196">
    <property type="entry name" value="RANBD1"/>
    <property type="match status" value="1"/>
</dbReference>
<dbReference type="SUPFAM" id="SSF50729">
    <property type="entry name" value="PH domain-like"/>
    <property type="match status" value="1"/>
</dbReference>
<dbReference type="GO" id="GO:0005643">
    <property type="term" value="C:nuclear pore"/>
    <property type="evidence" value="ECO:0007669"/>
    <property type="project" value="TreeGrafter"/>
</dbReference>
<keyword evidence="4" id="KW-1185">Reference proteome</keyword>
<dbReference type="PANTHER" id="PTHR23138">
    <property type="entry name" value="RAN BINDING PROTEIN"/>
    <property type="match status" value="1"/>
</dbReference>